<sequence>MDTTELKVIAAAQKEFLEAGYQWQENIYNDGLDDNCFVNMTKSTDPCAFGVGYPEPEDTVGWGRFPRVVALHFSGNLPAIMDAIDTVLPVKKGGTK</sequence>
<name>A0A0F9UDA2_9ZZZZ</name>
<gene>
    <name evidence="1" type="ORF">LCGC14_0220310</name>
</gene>
<protein>
    <submittedName>
        <fullName evidence="1">Uncharacterized protein</fullName>
    </submittedName>
</protein>
<proteinExistence type="predicted"/>
<dbReference type="EMBL" id="LAZR01000105">
    <property type="protein sequence ID" value="KKN91165.1"/>
    <property type="molecule type" value="Genomic_DNA"/>
</dbReference>
<reference evidence="1" key="1">
    <citation type="journal article" date="2015" name="Nature">
        <title>Complex archaea that bridge the gap between prokaryotes and eukaryotes.</title>
        <authorList>
            <person name="Spang A."/>
            <person name="Saw J.H."/>
            <person name="Jorgensen S.L."/>
            <person name="Zaremba-Niedzwiedzka K."/>
            <person name="Martijn J."/>
            <person name="Lind A.E."/>
            <person name="van Eijk R."/>
            <person name="Schleper C."/>
            <person name="Guy L."/>
            <person name="Ettema T.J."/>
        </authorList>
    </citation>
    <scope>NUCLEOTIDE SEQUENCE</scope>
</reference>
<comment type="caution">
    <text evidence="1">The sequence shown here is derived from an EMBL/GenBank/DDBJ whole genome shotgun (WGS) entry which is preliminary data.</text>
</comment>
<accession>A0A0F9UDA2</accession>
<organism evidence="1">
    <name type="scientific">marine sediment metagenome</name>
    <dbReference type="NCBI Taxonomy" id="412755"/>
    <lineage>
        <taxon>unclassified sequences</taxon>
        <taxon>metagenomes</taxon>
        <taxon>ecological metagenomes</taxon>
    </lineage>
</organism>
<dbReference type="AlphaFoldDB" id="A0A0F9UDA2"/>
<evidence type="ECO:0000313" key="1">
    <source>
        <dbReference type="EMBL" id="KKN91165.1"/>
    </source>
</evidence>